<sequence>MNLSEIIQLPVSDGVHLFEKEKNQFEEKYLTIRRKEKRLYSDDEVKLLPFASSLNPHKKEWEYRSRSFIRFKEYLKSFKRELEILDLGCGNGWFAGELSKEFQHNFYCIDINLYELKQGARIFKNDKIKFIYGNILQMELEKNSFDLIVLNSSVQYFSDFNLLIKELVYILKLDGEIHIIDSPFYENEKLSEAKQRTEAYYKSIGFPEMKDFYFHHSYKDVMNFNSEFLYDPRTLKNKLLSIAFKHDSPFPWVRIKR</sequence>
<protein>
    <submittedName>
        <fullName evidence="2">Class I SAM-dependent methyltransferase</fullName>
    </submittedName>
</protein>
<name>A0A832G8M2_9BACT</name>
<dbReference type="PANTHER" id="PTHR43861">
    <property type="entry name" value="TRANS-ACONITATE 2-METHYLTRANSFERASE-RELATED"/>
    <property type="match status" value="1"/>
</dbReference>
<dbReference type="Gene3D" id="3.40.50.150">
    <property type="entry name" value="Vaccinia Virus protein VP39"/>
    <property type="match status" value="1"/>
</dbReference>
<keyword evidence="2" id="KW-0808">Transferase</keyword>
<dbReference type="Pfam" id="PF08241">
    <property type="entry name" value="Methyltransf_11"/>
    <property type="match status" value="1"/>
</dbReference>
<dbReference type="SUPFAM" id="SSF53335">
    <property type="entry name" value="S-adenosyl-L-methionine-dependent methyltransferases"/>
    <property type="match status" value="1"/>
</dbReference>
<keyword evidence="2" id="KW-0489">Methyltransferase</keyword>
<comment type="caution">
    <text evidence="2">The sequence shown here is derived from an EMBL/GenBank/DDBJ whole genome shotgun (WGS) entry which is preliminary data.</text>
</comment>
<organism evidence="2">
    <name type="scientific">Ignavibacterium album</name>
    <dbReference type="NCBI Taxonomy" id="591197"/>
    <lineage>
        <taxon>Bacteria</taxon>
        <taxon>Pseudomonadati</taxon>
        <taxon>Ignavibacteriota</taxon>
        <taxon>Ignavibacteria</taxon>
        <taxon>Ignavibacteriales</taxon>
        <taxon>Ignavibacteriaceae</taxon>
        <taxon>Ignavibacterium</taxon>
    </lineage>
</organism>
<dbReference type="AlphaFoldDB" id="A0A832G8M2"/>
<proteinExistence type="predicted"/>
<dbReference type="GO" id="GO:0008757">
    <property type="term" value="F:S-adenosylmethionine-dependent methyltransferase activity"/>
    <property type="evidence" value="ECO:0007669"/>
    <property type="project" value="InterPro"/>
</dbReference>
<dbReference type="InterPro" id="IPR013216">
    <property type="entry name" value="Methyltransf_11"/>
</dbReference>
<evidence type="ECO:0000313" key="2">
    <source>
        <dbReference type="EMBL" id="HGT49269.1"/>
    </source>
</evidence>
<dbReference type="EMBL" id="DSVI01000027">
    <property type="protein sequence ID" value="HGT49269.1"/>
    <property type="molecule type" value="Genomic_DNA"/>
</dbReference>
<gene>
    <name evidence="2" type="ORF">ENS56_14620</name>
</gene>
<accession>A0A832G8M2</accession>
<dbReference type="InterPro" id="IPR029063">
    <property type="entry name" value="SAM-dependent_MTases_sf"/>
</dbReference>
<dbReference type="CDD" id="cd02440">
    <property type="entry name" value="AdoMet_MTases"/>
    <property type="match status" value="1"/>
</dbReference>
<feature type="domain" description="Methyltransferase type 11" evidence="1">
    <location>
        <begin position="85"/>
        <end position="177"/>
    </location>
</feature>
<reference evidence="2" key="1">
    <citation type="journal article" date="2020" name="mSystems">
        <title>Genome- and Community-Level Interaction Insights into Carbon Utilization and Element Cycling Functions of Hydrothermarchaeota in Hydrothermal Sediment.</title>
        <authorList>
            <person name="Zhou Z."/>
            <person name="Liu Y."/>
            <person name="Xu W."/>
            <person name="Pan J."/>
            <person name="Luo Z.H."/>
            <person name="Li M."/>
        </authorList>
    </citation>
    <scope>NUCLEOTIDE SEQUENCE [LARGE SCALE GENOMIC DNA]</scope>
    <source>
        <strain evidence="2">SpSt-500</strain>
    </source>
</reference>
<dbReference type="GO" id="GO:0032259">
    <property type="term" value="P:methylation"/>
    <property type="evidence" value="ECO:0007669"/>
    <property type="project" value="UniProtKB-KW"/>
</dbReference>
<evidence type="ECO:0000259" key="1">
    <source>
        <dbReference type="Pfam" id="PF08241"/>
    </source>
</evidence>